<dbReference type="SUPFAM" id="SSF141530">
    <property type="entry name" value="PTSIIA/GutA-like"/>
    <property type="match status" value="1"/>
</dbReference>
<name>A0A2N8PU67_ENTAV</name>
<dbReference type="PROSITE" id="PS51097">
    <property type="entry name" value="PTS_EIIA_TYPE_5"/>
    <property type="match status" value="1"/>
</dbReference>
<dbReference type="GO" id="GO:0009401">
    <property type="term" value="P:phosphoenolpyruvate-dependent sugar phosphotransferase system"/>
    <property type="evidence" value="ECO:0007669"/>
    <property type="project" value="InterPro"/>
</dbReference>
<dbReference type="GO" id="GO:0008982">
    <property type="term" value="F:protein-N(PI)-phosphohistidine-sugar phosphotransferase activity"/>
    <property type="evidence" value="ECO:0007669"/>
    <property type="project" value="InterPro"/>
</dbReference>
<dbReference type="GO" id="GO:0016301">
    <property type="term" value="F:kinase activity"/>
    <property type="evidence" value="ECO:0007669"/>
    <property type="project" value="TreeGrafter"/>
</dbReference>
<dbReference type="PANTHER" id="PTHR40398:SF1">
    <property type="entry name" value="PTS SYSTEM GLUCITOL_SORBITOL-SPECIFIC EIIA COMPONENT"/>
    <property type="match status" value="1"/>
</dbReference>
<evidence type="ECO:0000256" key="1">
    <source>
        <dbReference type="PROSITE-ProRule" id="PRU00420"/>
    </source>
</evidence>
<dbReference type="Gene3D" id="2.40.33.40">
    <property type="entry name" value="Phosphotransferase system, glucitol/sorbitol-specific IIA component"/>
    <property type="match status" value="1"/>
</dbReference>
<evidence type="ECO:0000313" key="2">
    <source>
        <dbReference type="EMBL" id="RVU92692.1"/>
    </source>
</evidence>
<evidence type="ECO:0000313" key="3">
    <source>
        <dbReference type="Proteomes" id="UP000288388"/>
    </source>
</evidence>
<sequence length="118" mass="13264">MYKTKIVEIGPIVEDFAEEFLLVLFGPQAMAELRDICVIHESSEEPKDVIQKNGRLTIGEQVYRILDVGEEANPNFESLGHISIYFRDGENNEILPGAILVEPKVFPVLTVGDEISFE</sequence>
<dbReference type="InterPro" id="IPR004716">
    <property type="entry name" value="PTS_IIA_glucitol/sorbitol-sp"/>
</dbReference>
<feature type="modified residue" description="Phosphohistidine; by HPr" evidence="1">
    <location>
        <position position="40"/>
    </location>
</feature>
<dbReference type="GO" id="GO:0005737">
    <property type="term" value="C:cytoplasm"/>
    <property type="evidence" value="ECO:0007669"/>
    <property type="project" value="InterPro"/>
</dbReference>
<dbReference type="AlphaFoldDB" id="A0A2N8PU67"/>
<protein>
    <submittedName>
        <fullName evidence="2">PTS sorbitol transporter subunit IIA</fullName>
    </submittedName>
</protein>
<dbReference type="Proteomes" id="UP000288388">
    <property type="component" value="Unassembled WGS sequence"/>
</dbReference>
<dbReference type="InterPro" id="IPR036665">
    <property type="entry name" value="PTS_IIA_glucitol/sorbitol_sf"/>
</dbReference>
<dbReference type="PANTHER" id="PTHR40398">
    <property type="entry name" value="PTS SYSTEM GLUCITOL/SORBITOL-SPECIFIC EIIA COMPONENT"/>
    <property type="match status" value="1"/>
</dbReference>
<organism evidence="2 3">
    <name type="scientific">Enterococcus avium</name>
    <name type="common">Streptococcus avium</name>
    <dbReference type="NCBI Taxonomy" id="33945"/>
    <lineage>
        <taxon>Bacteria</taxon>
        <taxon>Bacillati</taxon>
        <taxon>Bacillota</taxon>
        <taxon>Bacilli</taxon>
        <taxon>Lactobacillales</taxon>
        <taxon>Enterococcaceae</taxon>
        <taxon>Enterococcus</taxon>
    </lineage>
</organism>
<reference evidence="2 3" key="1">
    <citation type="submission" date="2018-12" db="EMBL/GenBank/DDBJ databases">
        <title>A novel vanA-carrying plasmid in a clinical isolate of Enterococcus avium.</title>
        <authorList>
            <person name="Bernasconi O.J."/>
            <person name="Luzzaro F."/>
            <person name="Endimiani A."/>
        </authorList>
    </citation>
    <scope>NUCLEOTIDE SEQUENCE [LARGE SCALE GENOMIC DNA]</scope>
    <source>
        <strain evidence="2 3">LC0559/18</strain>
    </source>
</reference>
<gene>
    <name evidence="2" type="ORF">EK398_19575</name>
</gene>
<proteinExistence type="predicted"/>
<dbReference type="EMBL" id="RYZS01000002">
    <property type="protein sequence ID" value="RVU92692.1"/>
    <property type="molecule type" value="Genomic_DNA"/>
</dbReference>
<accession>A0A2N8PU67</accession>
<comment type="caution">
    <text evidence="2">The sequence shown here is derived from an EMBL/GenBank/DDBJ whole genome shotgun (WGS) entry which is preliminary data.</text>
</comment>
<dbReference type="Pfam" id="PF03829">
    <property type="entry name" value="PTSIIA_gutA"/>
    <property type="match status" value="1"/>
</dbReference>
<dbReference type="RefSeq" id="WP_102873269.1">
    <property type="nucleotide sequence ID" value="NZ_JBPFKW010000310.1"/>
</dbReference>